<comment type="caution">
    <text evidence="2">The sequence shown here is derived from an EMBL/GenBank/DDBJ whole genome shotgun (WGS) entry which is preliminary data.</text>
</comment>
<dbReference type="AlphaFoldDB" id="A0A8X6IDS8"/>
<accession>A0A8X6IDS8</accession>
<proteinExistence type="predicted"/>
<gene>
    <name evidence="2" type="ORF">TNIN_431091</name>
</gene>
<organism evidence="2 3">
    <name type="scientific">Trichonephila inaurata madagascariensis</name>
    <dbReference type="NCBI Taxonomy" id="2747483"/>
    <lineage>
        <taxon>Eukaryota</taxon>
        <taxon>Metazoa</taxon>
        <taxon>Ecdysozoa</taxon>
        <taxon>Arthropoda</taxon>
        <taxon>Chelicerata</taxon>
        <taxon>Arachnida</taxon>
        <taxon>Araneae</taxon>
        <taxon>Araneomorphae</taxon>
        <taxon>Entelegynae</taxon>
        <taxon>Araneoidea</taxon>
        <taxon>Nephilidae</taxon>
        <taxon>Trichonephila</taxon>
        <taxon>Trichonephila inaurata</taxon>
    </lineage>
</organism>
<evidence type="ECO:0000313" key="3">
    <source>
        <dbReference type="Proteomes" id="UP000886998"/>
    </source>
</evidence>
<evidence type="ECO:0000256" key="1">
    <source>
        <dbReference type="SAM" id="MobiDB-lite"/>
    </source>
</evidence>
<sequence length="82" mass="9216">MRIGHNKEDQFNPEEAKRNNSTASMLRSKEDQAAGIPEAEEVSSNIARREQGERSVTDHTHLKVAAPDDCRSAGFFFLRSEL</sequence>
<dbReference type="Proteomes" id="UP000886998">
    <property type="component" value="Unassembled WGS sequence"/>
</dbReference>
<evidence type="ECO:0000313" key="2">
    <source>
        <dbReference type="EMBL" id="GFS41959.1"/>
    </source>
</evidence>
<feature type="region of interest" description="Disordered" evidence="1">
    <location>
        <begin position="1"/>
        <end position="60"/>
    </location>
</feature>
<protein>
    <submittedName>
        <fullName evidence="2">Uncharacterized protein</fullName>
    </submittedName>
</protein>
<dbReference type="EMBL" id="BMAV01025502">
    <property type="protein sequence ID" value="GFS41959.1"/>
    <property type="molecule type" value="Genomic_DNA"/>
</dbReference>
<feature type="compositionally biased region" description="Basic and acidic residues" evidence="1">
    <location>
        <begin position="47"/>
        <end position="60"/>
    </location>
</feature>
<feature type="compositionally biased region" description="Basic and acidic residues" evidence="1">
    <location>
        <begin position="1"/>
        <end position="18"/>
    </location>
</feature>
<keyword evidence="3" id="KW-1185">Reference proteome</keyword>
<reference evidence="2" key="1">
    <citation type="submission" date="2020-08" db="EMBL/GenBank/DDBJ databases">
        <title>Multicomponent nature underlies the extraordinary mechanical properties of spider dragline silk.</title>
        <authorList>
            <person name="Kono N."/>
            <person name="Nakamura H."/>
            <person name="Mori M."/>
            <person name="Yoshida Y."/>
            <person name="Ohtoshi R."/>
            <person name="Malay A.D."/>
            <person name="Moran D.A.P."/>
            <person name="Tomita M."/>
            <person name="Numata K."/>
            <person name="Arakawa K."/>
        </authorList>
    </citation>
    <scope>NUCLEOTIDE SEQUENCE</scope>
</reference>
<name>A0A8X6IDS8_9ARAC</name>